<evidence type="ECO:0000313" key="2">
    <source>
        <dbReference type="Proteomes" id="UP000036958"/>
    </source>
</evidence>
<dbReference type="AlphaFoldDB" id="A0A0L8VE21"/>
<dbReference type="STRING" id="1409788.NC99_05390"/>
<sequence length="173" mass="20129">MKQTDFYALLDTWENIHVLVDYLIEYPDQIEDLVDIGLNAPQKETWRAVWIMDRIHEKKPELVRAYIPRFIEALPLTNHESKLRHLLKLVSLNPLPQDQLGMLWDFGLGVFADASRPIAIRVHAMQLLFEITETVPDLKPELMQLIEHEMEFHGSAGIRSRGKKLLKKLLAAR</sequence>
<organism evidence="1 2">
    <name type="scientific">Sunxiuqinia dokdonensis</name>
    <dbReference type="NCBI Taxonomy" id="1409788"/>
    <lineage>
        <taxon>Bacteria</taxon>
        <taxon>Pseudomonadati</taxon>
        <taxon>Bacteroidota</taxon>
        <taxon>Bacteroidia</taxon>
        <taxon>Marinilabiliales</taxon>
        <taxon>Prolixibacteraceae</taxon>
        <taxon>Sunxiuqinia</taxon>
    </lineage>
</organism>
<proteinExistence type="predicted"/>
<comment type="caution">
    <text evidence="1">The sequence shown here is derived from an EMBL/GenBank/DDBJ whole genome shotgun (WGS) entry which is preliminary data.</text>
</comment>
<keyword evidence="2" id="KW-1185">Reference proteome</keyword>
<protein>
    <recommendedName>
        <fullName evidence="3">HEAT repeat domain-containing protein</fullName>
    </recommendedName>
</protein>
<name>A0A0L8VE21_9BACT</name>
<evidence type="ECO:0000313" key="1">
    <source>
        <dbReference type="EMBL" id="KOH46699.1"/>
    </source>
</evidence>
<dbReference type="OrthoDB" id="979487at2"/>
<evidence type="ECO:0008006" key="3">
    <source>
        <dbReference type="Google" id="ProtNLM"/>
    </source>
</evidence>
<accession>A0A0L8VE21</accession>
<gene>
    <name evidence="1" type="ORF">NC99_05390</name>
</gene>
<reference evidence="2" key="1">
    <citation type="submission" date="2015-07" db="EMBL/GenBank/DDBJ databases">
        <title>Genome sequencing of Sunxiuqinia dokdonensis strain SK.</title>
        <authorList>
            <person name="Ahn S."/>
            <person name="Kim B.-C."/>
        </authorList>
    </citation>
    <scope>NUCLEOTIDE SEQUENCE [LARGE SCALE GENOMIC DNA]</scope>
    <source>
        <strain evidence="2">SK</strain>
    </source>
</reference>
<dbReference type="EMBL" id="LGIA01000023">
    <property type="protein sequence ID" value="KOH46699.1"/>
    <property type="molecule type" value="Genomic_DNA"/>
</dbReference>
<dbReference type="Proteomes" id="UP000036958">
    <property type="component" value="Unassembled WGS sequence"/>
</dbReference>